<accession>A0A7S3XPY0</accession>
<dbReference type="GO" id="GO:0016798">
    <property type="term" value="F:hydrolase activity, acting on glycosyl bonds"/>
    <property type="evidence" value="ECO:0007669"/>
    <property type="project" value="TreeGrafter"/>
</dbReference>
<keyword evidence="2" id="KW-0325">Glycoprotein</keyword>
<dbReference type="GO" id="GO:0005765">
    <property type="term" value="C:lysosomal membrane"/>
    <property type="evidence" value="ECO:0007669"/>
    <property type="project" value="TreeGrafter"/>
</dbReference>
<sequence>MELLLRMACLFPLRPELKREMAVKKPLRCVVVILLVFFEMLIPMLSGLHDTTGRMVDIKNRKQLPVYDMDTELELFYLERPFPFNVPDKISKKAGSIFENFGLAHAALGFREKNSTKATGGKMSRAKRRGVGYRFTLELYAPQFSGGFFPEVLNNLTLSWHNQGQIGLHKQTWGAGWTQAVYLTQISGVLFNRYADWLHEFVQVNRTLQPVTVCYNATPAAGGGEGEGGGPTCLSDAVNYSSPYSFVWESFRRMASLGAHITRDAPIQLQQTRLAYLAEEGAAARARAVPASLDVVEYYAELRACLNVAFFFSDDLANFALKAQACFPDTVYVNLLNDTYLPVKLTGEKITIMRKTVVLPSDKPKEDNEVNFGDVLVLIFLITILVFGSLVTYFHLSGNKYFNYPGHGRGRLRSISLGIVPDTKDYEKALLEDPWDDGSSSLNQKLISKKASSHIRIFSPPEEEEDQIINTNSFSINSSSTENEQKIQQAPTEIKTKNGGYSHQSQQSRSGPYDSSDDSYCCNSIDDDDNEEKICNSTSTDTIVN</sequence>
<feature type="region of interest" description="Disordered" evidence="3">
    <location>
        <begin position="475"/>
        <end position="545"/>
    </location>
</feature>
<comment type="similarity">
    <text evidence="1">Belongs to the CLN5 family.</text>
</comment>
<keyword evidence="4" id="KW-1133">Transmembrane helix</keyword>
<evidence type="ECO:0000256" key="2">
    <source>
        <dbReference type="ARBA" id="ARBA00023180"/>
    </source>
</evidence>
<evidence type="ECO:0000256" key="4">
    <source>
        <dbReference type="SAM" id="Phobius"/>
    </source>
</evidence>
<feature type="compositionally biased region" description="Polar residues" evidence="3">
    <location>
        <begin position="499"/>
        <end position="510"/>
    </location>
</feature>
<dbReference type="EMBL" id="HBIU01016169">
    <property type="protein sequence ID" value="CAE0628850.1"/>
    <property type="molecule type" value="Transcribed_RNA"/>
</dbReference>
<dbReference type="PANTHER" id="PTHR15380:SF2">
    <property type="entry name" value="CEROID-LIPOFUSCINOSIS NEURONAL PROTEIN 5"/>
    <property type="match status" value="1"/>
</dbReference>
<evidence type="ECO:0000313" key="5">
    <source>
        <dbReference type="EMBL" id="CAE0628850.1"/>
    </source>
</evidence>
<reference evidence="5" key="1">
    <citation type="submission" date="2021-01" db="EMBL/GenBank/DDBJ databases">
        <authorList>
            <person name="Corre E."/>
            <person name="Pelletier E."/>
            <person name="Niang G."/>
            <person name="Scheremetjew M."/>
            <person name="Finn R."/>
            <person name="Kale V."/>
            <person name="Holt S."/>
            <person name="Cochrane G."/>
            <person name="Meng A."/>
            <person name="Brown T."/>
            <person name="Cohen L."/>
        </authorList>
    </citation>
    <scope>NUCLEOTIDE SEQUENCE</scope>
    <source>
        <strain evidence="5">CCMP3107</strain>
    </source>
</reference>
<feature type="compositionally biased region" description="Polar residues" evidence="3">
    <location>
        <begin position="535"/>
        <end position="545"/>
    </location>
</feature>
<keyword evidence="4" id="KW-0472">Membrane</keyword>
<feature type="transmembrane region" description="Helical" evidence="4">
    <location>
        <begin position="375"/>
        <end position="396"/>
    </location>
</feature>
<proteinExistence type="inferred from homology"/>
<dbReference type="GO" id="GO:0007040">
    <property type="term" value="P:lysosome organization"/>
    <property type="evidence" value="ECO:0007669"/>
    <property type="project" value="TreeGrafter"/>
</dbReference>
<name>A0A7S3XPY0_HETAK</name>
<keyword evidence="4" id="KW-0812">Transmembrane</keyword>
<dbReference type="InterPro" id="IPR026138">
    <property type="entry name" value="CLN5"/>
</dbReference>
<evidence type="ECO:0000256" key="1">
    <source>
        <dbReference type="ARBA" id="ARBA00007028"/>
    </source>
</evidence>
<dbReference type="PANTHER" id="PTHR15380">
    <property type="entry name" value="CEROID-LIPOFUSCINOSIS, NEURONAL 5"/>
    <property type="match status" value="1"/>
</dbReference>
<feature type="transmembrane region" description="Helical" evidence="4">
    <location>
        <begin position="27"/>
        <end position="45"/>
    </location>
</feature>
<protein>
    <submittedName>
        <fullName evidence="5">Uncharacterized protein</fullName>
    </submittedName>
</protein>
<dbReference type="AlphaFoldDB" id="A0A7S3XPY0"/>
<gene>
    <name evidence="5" type="ORF">HAKA00212_LOCUS7532</name>
</gene>
<organism evidence="5">
    <name type="scientific">Heterosigma akashiwo</name>
    <name type="common">Chromophytic alga</name>
    <name type="synonym">Heterosigma carterae</name>
    <dbReference type="NCBI Taxonomy" id="2829"/>
    <lineage>
        <taxon>Eukaryota</taxon>
        <taxon>Sar</taxon>
        <taxon>Stramenopiles</taxon>
        <taxon>Ochrophyta</taxon>
        <taxon>Raphidophyceae</taxon>
        <taxon>Chattonellales</taxon>
        <taxon>Chattonellaceae</taxon>
        <taxon>Heterosigma</taxon>
    </lineage>
</organism>
<evidence type="ECO:0000256" key="3">
    <source>
        <dbReference type="SAM" id="MobiDB-lite"/>
    </source>
</evidence>